<keyword evidence="3" id="KW-0813">Transport</keyword>
<feature type="transmembrane region" description="Helical" evidence="9">
    <location>
        <begin position="276"/>
        <end position="295"/>
    </location>
</feature>
<evidence type="ECO:0000256" key="3">
    <source>
        <dbReference type="ARBA" id="ARBA00022448"/>
    </source>
</evidence>
<keyword evidence="6 9" id="KW-1133">Transmembrane helix</keyword>
<dbReference type="InterPro" id="IPR002549">
    <property type="entry name" value="AI-2E-like"/>
</dbReference>
<dbReference type="Pfam" id="PF01594">
    <property type="entry name" value="AI-2E_transport"/>
    <property type="match status" value="1"/>
</dbReference>
<evidence type="ECO:0000256" key="6">
    <source>
        <dbReference type="ARBA" id="ARBA00022989"/>
    </source>
</evidence>
<proteinExistence type="inferred from homology"/>
<dbReference type="GO" id="GO:0005886">
    <property type="term" value="C:plasma membrane"/>
    <property type="evidence" value="ECO:0007669"/>
    <property type="project" value="UniProtKB-SubCell"/>
</dbReference>
<sequence length="398" mass="41154">MRGRRPRDGGRDSVATPAAAAPPGATPPVATPSDAVGDEPHDVSPGMRIAAAWGWRVLAVAALLWLVVKLVALVPVVVVPVLIAILVTALLTPLRDRLERWRLPRPLAVLVSILALLLALVGLIGLVVVQSRAGFGGVGQRALDAVDDVEAWLQGPPLGFSDVQLGDWAQKAIDWADTQASTIASGALAVGSQVAEVFAGALLTLFSLIFLLLDGRRIWTWFLRLMPRAARLPLETGAAAGWRTLSQFVRAQLGVAAINAIGIGIGALALQLPLVVPIAIVVFLGSFVPFLGAIVTGALAAVIALLFSGPVAALIMIGVVVVVHLLEGHVLQPLILGSAVKVHPLAVVLGVATGLEVAGLAGALFAVPVIATLNSAITAMRHDPEQVDSVPRDPGRSA</sequence>
<protein>
    <submittedName>
        <fullName evidence="10">AI-2E family transporter</fullName>
    </submittedName>
</protein>
<feature type="compositionally biased region" description="Low complexity" evidence="8">
    <location>
        <begin position="12"/>
        <end position="23"/>
    </location>
</feature>
<dbReference type="AlphaFoldDB" id="A0A3Q9V184"/>
<feature type="transmembrane region" description="Helical" evidence="9">
    <location>
        <begin position="106"/>
        <end position="129"/>
    </location>
</feature>
<organism evidence="10 11">
    <name type="scientific">Rathayibacter festucae DSM 15932</name>
    <dbReference type="NCBI Taxonomy" id="1328866"/>
    <lineage>
        <taxon>Bacteria</taxon>
        <taxon>Bacillati</taxon>
        <taxon>Actinomycetota</taxon>
        <taxon>Actinomycetes</taxon>
        <taxon>Micrococcales</taxon>
        <taxon>Microbacteriaceae</taxon>
        <taxon>Rathayibacter</taxon>
    </lineage>
</organism>
<keyword evidence="4" id="KW-1003">Cell membrane</keyword>
<feature type="transmembrane region" description="Helical" evidence="9">
    <location>
        <begin position="73"/>
        <end position="94"/>
    </location>
</feature>
<evidence type="ECO:0000256" key="4">
    <source>
        <dbReference type="ARBA" id="ARBA00022475"/>
    </source>
</evidence>
<evidence type="ECO:0000313" key="11">
    <source>
        <dbReference type="Proteomes" id="UP000285317"/>
    </source>
</evidence>
<dbReference type="RefSeq" id="WP_127888355.1">
    <property type="nucleotide sequence ID" value="NZ_CP028137.1"/>
</dbReference>
<dbReference type="Proteomes" id="UP000285317">
    <property type="component" value="Chromosome"/>
</dbReference>
<feature type="region of interest" description="Disordered" evidence="8">
    <location>
        <begin position="1"/>
        <end position="37"/>
    </location>
</feature>
<name>A0A3Q9V184_9MICO</name>
<dbReference type="EMBL" id="CP028137">
    <property type="protein sequence ID" value="AZZ53995.1"/>
    <property type="molecule type" value="Genomic_DNA"/>
</dbReference>
<feature type="transmembrane region" description="Helical" evidence="9">
    <location>
        <begin position="49"/>
        <end position="67"/>
    </location>
</feature>
<dbReference type="GO" id="GO:0055085">
    <property type="term" value="P:transmembrane transport"/>
    <property type="evidence" value="ECO:0007669"/>
    <property type="project" value="TreeGrafter"/>
</dbReference>
<evidence type="ECO:0000313" key="10">
    <source>
        <dbReference type="EMBL" id="AZZ53995.1"/>
    </source>
</evidence>
<comment type="subcellular location">
    <subcellularLocation>
        <location evidence="1">Cell membrane</location>
        <topology evidence="1">Multi-pass membrane protein</topology>
    </subcellularLocation>
</comment>
<comment type="similarity">
    <text evidence="2">Belongs to the autoinducer-2 exporter (AI-2E) (TC 2.A.86) family.</text>
</comment>
<feature type="compositionally biased region" description="Basic and acidic residues" evidence="8">
    <location>
        <begin position="1"/>
        <end position="11"/>
    </location>
</feature>
<feature type="transmembrane region" description="Helical" evidence="9">
    <location>
        <begin position="253"/>
        <end position="270"/>
    </location>
</feature>
<evidence type="ECO:0000256" key="5">
    <source>
        <dbReference type="ARBA" id="ARBA00022692"/>
    </source>
</evidence>
<feature type="transmembrane region" description="Helical" evidence="9">
    <location>
        <begin position="194"/>
        <end position="213"/>
    </location>
</feature>
<dbReference type="PANTHER" id="PTHR21716:SF53">
    <property type="entry name" value="PERMEASE PERM-RELATED"/>
    <property type="match status" value="1"/>
</dbReference>
<dbReference type="KEGG" id="rfs:C1I64_19455"/>
<reference evidence="10 11" key="1">
    <citation type="submission" date="2018-03" db="EMBL/GenBank/DDBJ databases">
        <title>Bacteriophage NCPPB3778 and a type I-E CRISPR drive the evolution of the US Biological Select Agent, Rathayibacter toxicus.</title>
        <authorList>
            <person name="Davis E.W.II."/>
            <person name="Tabima J.F."/>
            <person name="Weisberg A.J."/>
            <person name="Dantas Lopes L."/>
            <person name="Wiseman M.S."/>
            <person name="Wiseman M.S."/>
            <person name="Pupko T."/>
            <person name="Belcher M.S."/>
            <person name="Sechler A.J."/>
            <person name="Tancos M.A."/>
            <person name="Schroeder B.K."/>
            <person name="Murray T.D."/>
            <person name="Luster D.G."/>
            <person name="Schneider W.L."/>
            <person name="Rogers E."/>
            <person name="Andreote F.D."/>
            <person name="Grunwald N.J."/>
            <person name="Putnam M.L."/>
            <person name="Chang J.H."/>
        </authorList>
    </citation>
    <scope>NUCLEOTIDE SEQUENCE [LARGE SCALE GENOMIC DNA]</scope>
    <source>
        <strain evidence="10 11">DSM 15932</strain>
    </source>
</reference>
<evidence type="ECO:0000256" key="7">
    <source>
        <dbReference type="ARBA" id="ARBA00023136"/>
    </source>
</evidence>
<evidence type="ECO:0000256" key="2">
    <source>
        <dbReference type="ARBA" id="ARBA00009773"/>
    </source>
</evidence>
<evidence type="ECO:0000256" key="9">
    <source>
        <dbReference type="SAM" id="Phobius"/>
    </source>
</evidence>
<accession>A0A3Q9V184</accession>
<feature type="transmembrane region" description="Helical" evidence="9">
    <location>
        <begin position="346"/>
        <end position="371"/>
    </location>
</feature>
<evidence type="ECO:0000256" key="1">
    <source>
        <dbReference type="ARBA" id="ARBA00004651"/>
    </source>
</evidence>
<evidence type="ECO:0000256" key="8">
    <source>
        <dbReference type="SAM" id="MobiDB-lite"/>
    </source>
</evidence>
<keyword evidence="5 9" id="KW-0812">Transmembrane</keyword>
<dbReference type="PANTHER" id="PTHR21716">
    <property type="entry name" value="TRANSMEMBRANE PROTEIN"/>
    <property type="match status" value="1"/>
</dbReference>
<keyword evidence="7 9" id="KW-0472">Membrane</keyword>
<gene>
    <name evidence="10" type="ORF">C1I64_19455</name>
</gene>
<feature type="transmembrane region" description="Helical" evidence="9">
    <location>
        <begin position="302"/>
        <end position="326"/>
    </location>
</feature>